<dbReference type="FunFam" id="2.10.110.10:FF:000020">
    <property type="entry name" value="PDZ and LIM domain protein 5"/>
    <property type="match status" value="1"/>
</dbReference>
<evidence type="ECO:0000313" key="12">
    <source>
        <dbReference type="EMBL" id="GBC06353.1"/>
    </source>
</evidence>
<keyword evidence="13" id="KW-1185">Reference proteome</keyword>
<evidence type="ECO:0000259" key="11">
    <source>
        <dbReference type="PROSITE" id="PS50023"/>
    </source>
</evidence>
<dbReference type="GO" id="GO:0031941">
    <property type="term" value="C:filamentous actin"/>
    <property type="evidence" value="ECO:0007669"/>
    <property type="project" value="TreeGrafter"/>
</dbReference>
<keyword evidence="3" id="KW-0963">Cytoplasm</keyword>
<comment type="subcellular location">
    <subcellularLocation>
        <location evidence="1">Cell junction</location>
    </subcellularLocation>
    <subcellularLocation>
        <location evidence="2">Cytoplasm</location>
    </subcellularLocation>
</comment>
<feature type="region of interest" description="Disordered" evidence="10">
    <location>
        <begin position="167"/>
        <end position="220"/>
    </location>
</feature>
<feature type="domain" description="LIM zinc-binding" evidence="11">
    <location>
        <begin position="338"/>
        <end position="397"/>
    </location>
</feature>
<keyword evidence="8 9" id="KW-0440">LIM domain</keyword>
<comment type="caution">
    <text evidence="12">The sequence shown here is derived from an EMBL/GenBank/DDBJ whole genome shotgun (WGS) entry which is preliminary data.</text>
</comment>
<evidence type="ECO:0000256" key="6">
    <source>
        <dbReference type="ARBA" id="ARBA00022833"/>
    </source>
</evidence>
<organism evidence="12 13">
    <name type="scientific">Rhizophagus clarus</name>
    <dbReference type="NCBI Taxonomy" id="94130"/>
    <lineage>
        <taxon>Eukaryota</taxon>
        <taxon>Fungi</taxon>
        <taxon>Fungi incertae sedis</taxon>
        <taxon>Mucoromycota</taxon>
        <taxon>Glomeromycotina</taxon>
        <taxon>Glomeromycetes</taxon>
        <taxon>Glomerales</taxon>
        <taxon>Glomeraceae</taxon>
        <taxon>Rhizophagus</taxon>
    </lineage>
</organism>
<feature type="compositionally biased region" description="Polar residues" evidence="10">
    <location>
        <begin position="23"/>
        <end position="36"/>
    </location>
</feature>
<dbReference type="SMART" id="SM00132">
    <property type="entry name" value="LIM"/>
    <property type="match status" value="3"/>
</dbReference>
<protein>
    <recommendedName>
        <fullName evidence="11">LIM zinc-binding domain-containing protein</fullName>
    </recommendedName>
</protein>
<dbReference type="EMBL" id="BEXD01004069">
    <property type="protein sequence ID" value="GBC06353.1"/>
    <property type="molecule type" value="Genomic_DNA"/>
</dbReference>
<dbReference type="GO" id="GO:0030036">
    <property type="term" value="P:actin cytoskeleton organization"/>
    <property type="evidence" value="ECO:0007669"/>
    <property type="project" value="TreeGrafter"/>
</dbReference>
<feature type="region of interest" description="Disordered" evidence="10">
    <location>
        <begin position="235"/>
        <end position="329"/>
    </location>
</feature>
<name>A0A2Z6RZR4_9GLOM</name>
<dbReference type="GO" id="GO:0003779">
    <property type="term" value="F:actin binding"/>
    <property type="evidence" value="ECO:0007669"/>
    <property type="project" value="TreeGrafter"/>
</dbReference>
<dbReference type="FunFam" id="2.10.110.10:FF:000018">
    <property type="entry name" value="Paxillin isoform 1"/>
    <property type="match status" value="1"/>
</dbReference>
<feature type="compositionally biased region" description="Polar residues" evidence="10">
    <location>
        <begin position="317"/>
        <end position="329"/>
    </location>
</feature>
<evidence type="ECO:0000256" key="5">
    <source>
        <dbReference type="ARBA" id="ARBA00022737"/>
    </source>
</evidence>
<feature type="compositionally biased region" description="Low complexity" evidence="10">
    <location>
        <begin position="37"/>
        <end position="50"/>
    </location>
</feature>
<dbReference type="InterPro" id="IPR050604">
    <property type="entry name" value="PDZ-LIM_domain"/>
</dbReference>
<feature type="region of interest" description="Disordered" evidence="10">
    <location>
        <begin position="1"/>
        <end position="85"/>
    </location>
</feature>
<dbReference type="SUPFAM" id="SSF57716">
    <property type="entry name" value="Glucocorticoid receptor-like (DNA-binding domain)"/>
    <property type="match status" value="4"/>
</dbReference>
<feature type="domain" description="LIM zinc-binding" evidence="11">
    <location>
        <begin position="455"/>
        <end position="514"/>
    </location>
</feature>
<evidence type="ECO:0000313" key="13">
    <source>
        <dbReference type="Proteomes" id="UP000247702"/>
    </source>
</evidence>
<proteinExistence type="predicted"/>
<dbReference type="PROSITE" id="PS50023">
    <property type="entry name" value="LIM_DOMAIN_2"/>
    <property type="match status" value="2"/>
</dbReference>
<evidence type="ECO:0000256" key="8">
    <source>
        <dbReference type="ARBA" id="ARBA00023038"/>
    </source>
</evidence>
<dbReference type="Gene3D" id="2.10.110.10">
    <property type="entry name" value="Cysteine Rich Protein"/>
    <property type="match status" value="3"/>
</dbReference>
<evidence type="ECO:0000256" key="7">
    <source>
        <dbReference type="ARBA" id="ARBA00022949"/>
    </source>
</evidence>
<dbReference type="GO" id="GO:0046872">
    <property type="term" value="F:metal ion binding"/>
    <property type="evidence" value="ECO:0007669"/>
    <property type="project" value="UniProtKB-KW"/>
</dbReference>
<keyword evidence="5" id="KW-0677">Repeat</keyword>
<feature type="compositionally biased region" description="Polar residues" evidence="10">
    <location>
        <begin position="69"/>
        <end position="85"/>
    </location>
</feature>
<gene>
    <name evidence="12" type="ORF">RclHR1_06790007</name>
</gene>
<keyword evidence="7" id="KW-0965">Cell junction</keyword>
<evidence type="ECO:0000256" key="10">
    <source>
        <dbReference type="SAM" id="MobiDB-lite"/>
    </source>
</evidence>
<feature type="compositionally biased region" description="Basic and acidic residues" evidence="10">
    <location>
        <begin position="255"/>
        <end position="270"/>
    </location>
</feature>
<dbReference type="Proteomes" id="UP000247702">
    <property type="component" value="Unassembled WGS sequence"/>
</dbReference>
<evidence type="ECO:0000256" key="4">
    <source>
        <dbReference type="ARBA" id="ARBA00022723"/>
    </source>
</evidence>
<dbReference type="PROSITE" id="PS00478">
    <property type="entry name" value="LIM_DOMAIN_1"/>
    <property type="match status" value="1"/>
</dbReference>
<dbReference type="GO" id="GO:0005737">
    <property type="term" value="C:cytoplasm"/>
    <property type="evidence" value="ECO:0007669"/>
    <property type="project" value="UniProtKB-SubCell"/>
</dbReference>
<feature type="compositionally biased region" description="Polar residues" evidence="10">
    <location>
        <begin position="203"/>
        <end position="215"/>
    </location>
</feature>
<keyword evidence="6 9" id="KW-0862">Zinc</keyword>
<dbReference type="InterPro" id="IPR001781">
    <property type="entry name" value="Znf_LIM"/>
</dbReference>
<accession>A0A2Z6RZR4</accession>
<dbReference type="STRING" id="94130.A0A2Z6RZR4"/>
<dbReference type="Pfam" id="PF00412">
    <property type="entry name" value="LIM"/>
    <property type="match status" value="3"/>
</dbReference>
<dbReference type="PANTHER" id="PTHR24214">
    <property type="entry name" value="PDZ AND LIM DOMAIN PROTEIN ZASP"/>
    <property type="match status" value="1"/>
</dbReference>
<dbReference type="GO" id="GO:0051371">
    <property type="term" value="F:muscle alpha-actinin binding"/>
    <property type="evidence" value="ECO:0007669"/>
    <property type="project" value="TreeGrafter"/>
</dbReference>
<reference evidence="12 13" key="1">
    <citation type="submission" date="2017-11" db="EMBL/GenBank/DDBJ databases">
        <title>The genome of Rhizophagus clarus HR1 reveals common genetic basis of auxotrophy among arbuscular mycorrhizal fungi.</title>
        <authorList>
            <person name="Kobayashi Y."/>
        </authorList>
    </citation>
    <scope>NUCLEOTIDE SEQUENCE [LARGE SCALE GENOMIC DNA]</scope>
    <source>
        <strain evidence="12 13">HR1</strain>
    </source>
</reference>
<dbReference type="GO" id="GO:0001725">
    <property type="term" value="C:stress fiber"/>
    <property type="evidence" value="ECO:0007669"/>
    <property type="project" value="TreeGrafter"/>
</dbReference>
<evidence type="ECO:0000256" key="2">
    <source>
        <dbReference type="ARBA" id="ARBA00004496"/>
    </source>
</evidence>
<dbReference type="AlphaFoldDB" id="A0A2Z6RZR4"/>
<dbReference type="FunFam" id="2.10.110.10:FF:000008">
    <property type="entry name" value="Paxillin isoform 1"/>
    <property type="match status" value="1"/>
</dbReference>
<dbReference type="PANTHER" id="PTHR24214:SF62">
    <property type="entry name" value="LEUPAXIN"/>
    <property type="match status" value="1"/>
</dbReference>
<feature type="compositionally biased region" description="Low complexity" evidence="10">
    <location>
        <begin position="167"/>
        <end position="202"/>
    </location>
</feature>
<evidence type="ECO:0000256" key="1">
    <source>
        <dbReference type="ARBA" id="ARBA00004282"/>
    </source>
</evidence>
<evidence type="ECO:0000256" key="9">
    <source>
        <dbReference type="PROSITE-ProRule" id="PRU00125"/>
    </source>
</evidence>
<feature type="compositionally biased region" description="Basic and acidic residues" evidence="10">
    <location>
        <begin position="11"/>
        <end position="20"/>
    </location>
</feature>
<feature type="compositionally biased region" description="Polar residues" evidence="10">
    <location>
        <begin position="271"/>
        <end position="283"/>
    </location>
</feature>
<sequence length="515" mass="56974">MESCAVTPLPYRDKYVKDLASKTPRTNSLKSPTRPLSSSISSSIGSSSISTDEKKVGTLHGPRSLPGSKRNSLPATTSPKASVFNNNIQEDIKEDNNDNNSSLNEITSAPIIESTVNDTISTNFSTESSNTSNINNDEKKSKYKNIDDIVNDLSYPMETKLSFKPITTTNSTATNTPTVNTPTVNTPTVNTTANNTTTTSSTPQSKGNNNISSPKGTDDPIKGSYVASAAFRSSYGAASRTPSIKKPVIQPSPKQEQREIASNKKQRDSTIQELQNRSNTNWSARYDEARQKYPPLNKLEKDKEIPSPPSSSLPPSQNKNNVTAGLNNRQTIRPTSSLNCASCGKPISGNVLSAMGKKWHPDHFVCKKCGITLEHVAFFERDGDPYCHLDYHELFSPRCGYCETPIEGQAINALGKTWHPEHFFCRECGNLFEGGFRVHDGFPYCDKDWMRLFAPKCKGCKEGIRGEFTSALDGMWHRDCFVCTTCKEPFHGSYYYVSEGKPYCDEHYKELLSIN</sequence>
<keyword evidence="4 9" id="KW-0479">Metal-binding</keyword>
<evidence type="ECO:0000256" key="3">
    <source>
        <dbReference type="ARBA" id="ARBA00022490"/>
    </source>
</evidence>